<evidence type="ECO:0000313" key="2">
    <source>
        <dbReference type="EMBL" id="QKG70087.1"/>
    </source>
</evidence>
<organism evidence="2 3">
    <name type="scientific">Erythrobacter mangrovi</name>
    <dbReference type="NCBI Taxonomy" id="2739433"/>
    <lineage>
        <taxon>Bacteria</taxon>
        <taxon>Pseudomonadati</taxon>
        <taxon>Pseudomonadota</taxon>
        <taxon>Alphaproteobacteria</taxon>
        <taxon>Sphingomonadales</taxon>
        <taxon>Erythrobacteraceae</taxon>
        <taxon>Erythrobacter/Porphyrobacter group</taxon>
        <taxon>Erythrobacter</taxon>
    </lineage>
</organism>
<reference evidence="2 3" key="1">
    <citation type="submission" date="2020-05" db="EMBL/GenBank/DDBJ databases">
        <title>Erythrobacter mangrovi sp. nov., isolated from rhizosphere soil of mangrove plant (Kandelia candel).</title>
        <authorList>
            <person name="Ye Y.H."/>
        </authorList>
    </citation>
    <scope>NUCLEOTIDE SEQUENCE [LARGE SCALE GENOMIC DNA]</scope>
    <source>
        <strain evidence="2 3">EB310</strain>
    </source>
</reference>
<dbReference type="RefSeq" id="WP_173211973.1">
    <property type="nucleotide sequence ID" value="NZ_CP053921.1"/>
</dbReference>
<evidence type="ECO:0000313" key="3">
    <source>
        <dbReference type="Proteomes" id="UP000504693"/>
    </source>
</evidence>
<gene>
    <name evidence="2" type="ORF">HQR01_01140</name>
</gene>
<name>A0A7D4BSN2_9SPHN</name>
<dbReference type="InterPro" id="IPR046659">
    <property type="entry name" value="DUF6768"/>
</dbReference>
<keyword evidence="1" id="KW-1133">Transmembrane helix</keyword>
<accession>A0A7D4BSN2</accession>
<proteinExistence type="predicted"/>
<evidence type="ECO:0000256" key="1">
    <source>
        <dbReference type="SAM" id="Phobius"/>
    </source>
</evidence>
<dbReference type="AlphaFoldDB" id="A0A7D4BSN2"/>
<dbReference type="Proteomes" id="UP000504693">
    <property type="component" value="Chromosome"/>
</dbReference>
<dbReference type="EMBL" id="CP053921">
    <property type="protein sequence ID" value="QKG70087.1"/>
    <property type="molecule type" value="Genomic_DNA"/>
</dbReference>
<keyword evidence="1" id="KW-0812">Transmembrane</keyword>
<keyword evidence="3" id="KW-1185">Reference proteome</keyword>
<dbReference type="KEGG" id="emv:HQR01_01140"/>
<feature type="transmembrane region" description="Helical" evidence="1">
    <location>
        <begin position="76"/>
        <end position="92"/>
    </location>
</feature>
<dbReference type="Pfam" id="PF20556">
    <property type="entry name" value="DUF6768"/>
    <property type="match status" value="1"/>
</dbReference>
<protein>
    <submittedName>
        <fullName evidence="2">Uncharacterized protein</fullName>
    </submittedName>
</protein>
<sequence length="124" mass="13980">MTTIDDRIRGALDEDDRAFLASLDNSRGLFTQLGDSLGGPLGGWAKLVFAMTFVMAAAMFYCVWQMFAASELRETILWATGTVALVMSIGFLKDWLFSRMNMFTILREVKRLQVQVALLESERD</sequence>
<keyword evidence="1" id="KW-0472">Membrane</keyword>
<feature type="transmembrane region" description="Helical" evidence="1">
    <location>
        <begin position="43"/>
        <end position="64"/>
    </location>
</feature>